<dbReference type="EMBL" id="JACBAG010001833">
    <property type="protein sequence ID" value="KAF7180690.1"/>
    <property type="molecule type" value="Genomic_DNA"/>
</dbReference>
<dbReference type="EMBL" id="JACBAE010001289">
    <property type="protein sequence ID" value="KAF7167265.1"/>
    <property type="molecule type" value="Genomic_DNA"/>
</dbReference>
<dbReference type="Proteomes" id="UP000654922">
    <property type="component" value="Unassembled WGS sequence"/>
</dbReference>
<proteinExistence type="predicted"/>
<feature type="compositionally biased region" description="Basic residues" evidence="1">
    <location>
        <begin position="116"/>
        <end position="133"/>
    </location>
</feature>
<gene>
    <name evidence="2" type="ORF">CNMCM5623_000627</name>
    <name evidence="3" type="ORF">CNMCM7691_009981</name>
</gene>
<evidence type="ECO:0000313" key="4">
    <source>
        <dbReference type="Proteomes" id="UP000641853"/>
    </source>
</evidence>
<feature type="region of interest" description="Disordered" evidence="1">
    <location>
        <begin position="113"/>
        <end position="160"/>
    </location>
</feature>
<evidence type="ECO:0000313" key="5">
    <source>
        <dbReference type="Proteomes" id="UP000654922"/>
    </source>
</evidence>
<evidence type="ECO:0000256" key="1">
    <source>
        <dbReference type="SAM" id="MobiDB-lite"/>
    </source>
</evidence>
<dbReference type="OrthoDB" id="4503809at2759"/>
<dbReference type="Proteomes" id="UP000641853">
    <property type="component" value="Unassembled WGS sequence"/>
</dbReference>
<comment type="caution">
    <text evidence="2">The sequence shown here is derived from an EMBL/GenBank/DDBJ whole genome shotgun (WGS) entry which is preliminary data.</text>
</comment>
<feature type="compositionally biased region" description="Polar residues" evidence="1">
    <location>
        <begin position="1"/>
        <end position="25"/>
    </location>
</feature>
<sequence length="160" mass="17338">MTDNNTSNKTSHPSTSAANESTLQTPGDVRPCQRRPNPTGHPADRCPLRPLSTGVRRATPTVSTRLAPRSATTPALVVFLGGVHIWDYSGGSATVDIQIPMVAIEAPTVAVQIRDKPKRRRRKRPNKAARRAQKAAEETNAQEPTPSAVKMENNDDKAVQ</sequence>
<organism evidence="2 5">
    <name type="scientific">Aspergillus felis</name>
    <dbReference type="NCBI Taxonomy" id="1287682"/>
    <lineage>
        <taxon>Eukaryota</taxon>
        <taxon>Fungi</taxon>
        <taxon>Dikarya</taxon>
        <taxon>Ascomycota</taxon>
        <taxon>Pezizomycotina</taxon>
        <taxon>Eurotiomycetes</taxon>
        <taxon>Eurotiomycetidae</taxon>
        <taxon>Eurotiales</taxon>
        <taxon>Aspergillaceae</taxon>
        <taxon>Aspergillus</taxon>
        <taxon>Aspergillus subgen. Fumigati</taxon>
    </lineage>
</organism>
<dbReference type="AlphaFoldDB" id="A0A8H6Q542"/>
<evidence type="ECO:0000313" key="3">
    <source>
        <dbReference type="EMBL" id="KAF7180690.1"/>
    </source>
</evidence>
<reference evidence="2" key="1">
    <citation type="submission" date="2020-06" db="EMBL/GenBank/DDBJ databases">
        <title>Draft genome sequences of strains closely related to Aspergillus parafelis and Aspergillus hiratsukae.</title>
        <authorList>
            <person name="Dos Santos R.A.C."/>
            <person name="Rivero-Menendez O."/>
            <person name="Steenwyk J.L."/>
            <person name="Mead M.E."/>
            <person name="Goldman G.H."/>
            <person name="Alastruey-Izquierdo A."/>
            <person name="Rokas A."/>
        </authorList>
    </citation>
    <scope>NUCLEOTIDE SEQUENCE</scope>
    <source>
        <strain evidence="2">CNM-CM5623</strain>
        <strain evidence="3">CNM-CM7691</strain>
    </source>
</reference>
<feature type="region of interest" description="Disordered" evidence="1">
    <location>
        <begin position="1"/>
        <end position="66"/>
    </location>
</feature>
<keyword evidence="4" id="KW-1185">Reference proteome</keyword>
<evidence type="ECO:0000313" key="2">
    <source>
        <dbReference type="EMBL" id="KAF7167265.1"/>
    </source>
</evidence>
<protein>
    <submittedName>
        <fullName evidence="2">Uncharacterized protein</fullName>
    </submittedName>
</protein>
<accession>A0A8H6Q542</accession>
<name>A0A8H6Q542_9EURO</name>